<evidence type="ECO:0000256" key="4">
    <source>
        <dbReference type="SAM" id="MobiDB-lite"/>
    </source>
</evidence>
<dbReference type="RefSeq" id="XP_003029891.1">
    <property type="nucleotide sequence ID" value="XM_003029845.1"/>
</dbReference>
<dbReference type="KEGG" id="scm:SCHCO_02670689"/>
<keyword evidence="2" id="KW-0804">Transcription</keyword>
<feature type="compositionally biased region" description="Polar residues" evidence="4">
    <location>
        <begin position="291"/>
        <end position="306"/>
    </location>
</feature>
<sequence>MPVDKTRKPPRQSANDVKIPRPPNAWILFRSHQSKERKKNQDNNNIHQQPAQSVISAEISRMWKELSVEDRRYWERMAEREADRHKKLHPNYKYQPQKKEDKERERELKKQEKEQARRERDAAARAAKGKGRRTLAAPRCVPSNAPVASLPVAVPYYVPGYMPGSTDAEFAGYGNLGPSPPVSAASSPEPDHDWPDASASPASSGPALTPLPTPYHTPQVESDASSSTSISPITYQPPHGQPLPPTVPIPAFKPVYIPPQPIHPQPIQTQRVPSGASSAPPPTPMTTGSTFEQVQQESRPQSTFEHQQPEDPIQQLHRLQQAIQEQQQREQQASTPAVTPAPTDWQPQQQLPPASHMPPSQSDWHQQQPRDMSNGWQQPPPTPQWQDSPATEPPPSEPSDSQTDIWPSQSSETTQVQDFLTFDMPASGEGWPVSDDGSQAFSQTFTMGDVGQSGMLGGLRLEGTDHPEMFMVQPENWDLNPDSFDLANSTIPILNGSMLDFSFGLPENLPDATSPSTSYAATPATEMYATPGANAVAGPSRPMSAMPYEEQPSGSAGSDPMYMDYRYGDEFINYDGGAGPSSRPAPAHSQSTPVVPQASEASPAPTYTPPSGAQFAGVRRVGGAWRRPRPAVEQEATPSCGVPAN</sequence>
<dbReference type="GO" id="GO:0001228">
    <property type="term" value="F:DNA-binding transcription activator activity, RNA polymerase II-specific"/>
    <property type="evidence" value="ECO:0007669"/>
    <property type="project" value="TreeGrafter"/>
</dbReference>
<feature type="region of interest" description="Disordered" evidence="4">
    <location>
        <begin position="167"/>
        <end position="414"/>
    </location>
</feature>
<dbReference type="CDD" id="cd01389">
    <property type="entry name" value="HMG-box_ROX1-like"/>
    <property type="match status" value="1"/>
</dbReference>
<feature type="compositionally biased region" description="Low complexity" evidence="4">
    <location>
        <begin position="222"/>
        <end position="231"/>
    </location>
</feature>
<dbReference type="PANTHER" id="PTHR10270">
    <property type="entry name" value="SOX TRANSCRIPTION FACTOR"/>
    <property type="match status" value="1"/>
</dbReference>
<dbReference type="PROSITE" id="PS50118">
    <property type="entry name" value="HMG_BOX_2"/>
    <property type="match status" value="1"/>
</dbReference>
<dbReference type="VEuPathDB" id="FungiDB:SCHCODRAFT_02670689"/>
<dbReference type="SMART" id="SM00398">
    <property type="entry name" value="HMG"/>
    <property type="match status" value="1"/>
</dbReference>
<dbReference type="AlphaFoldDB" id="D8QCU2"/>
<dbReference type="InterPro" id="IPR036910">
    <property type="entry name" value="HMG_box_dom_sf"/>
</dbReference>
<dbReference type="InParanoid" id="D8QCU2"/>
<name>D8QCU2_SCHCM</name>
<dbReference type="eggNOG" id="KOG0527">
    <property type="taxonomic scope" value="Eukaryota"/>
</dbReference>
<feature type="region of interest" description="Disordered" evidence="4">
    <location>
        <begin position="540"/>
        <end position="560"/>
    </location>
</feature>
<dbReference type="SUPFAM" id="SSF47095">
    <property type="entry name" value="HMG-box"/>
    <property type="match status" value="1"/>
</dbReference>
<dbReference type="OMA" id="HEDAGGM"/>
<feature type="region of interest" description="Disordered" evidence="4">
    <location>
        <begin position="80"/>
        <end position="146"/>
    </location>
</feature>
<feature type="compositionally biased region" description="Low complexity" evidence="4">
    <location>
        <begin position="265"/>
        <end position="278"/>
    </location>
</feature>
<feature type="DNA-binding region" description="HMG box" evidence="3">
    <location>
        <begin position="19"/>
        <end position="93"/>
    </location>
</feature>
<dbReference type="Gene3D" id="1.10.30.10">
    <property type="entry name" value="High mobility group box domain"/>
    <property type="match status" value="1"/>
</dbReference>
<dbReference type="InterPro" id="IPR050140">
    <property type="entry name" value="SRY-related_HMG-box_TF-like"/>
</dbReference>
<dbReference type="Pfam" id="PF00505">
    <property type="entry name" value="HMG_box"/>
    <property type="match status" value="1"/>
</dbReference>
<dbReference type="GO" id="GO:0030154">
    <property type="term" value="P:cell differentiation"/>
    <property type="evidence" value="ECO:0007669"/>
    <property type="project" value="TreeGrafter"/>
</dbReference>
<accession>D8QCU2</accession>
<feature type="compositionally biased region" description="Polar residues" evidence="4">
    <location>
        <begin position="345"/>
        <end position="375"/>
    </location>
</feature>
<keyword evidence="7" id="KW-1185">Reference proteome</keyword>
<dbReference type="GO" id="GO:0000122">
    <property type="term" value="P:negative regulation of transcription by RNA polymerase II"/>
    <property type="evidence" value="ECO:0007669"/>
    <property type="project" value="TreeGrafter"/>
</dbReference>
<evidence type="ECO:0000256" key="3">
    <source>
        <dbReference type="PROSITE-ProRule" id="PRU00267"/>
    </source>
</evidence>
<dbReference type="OrthoDB" id="6247875at2759"/>
<dbReference type="PANTHER" id="PTHR10270:SF161">
    <property type="entry name" value="SEX-DETERMINING REGION Y PROTEIN"/>
    <property type="match status" value="1"/>
</dbReference>
<feature type="compositionally biased region" description="Low complexity" evidence="4">
    <location>
        <begin position="616"/>
        <end position="625"/>
    </location>
</feature>
<dbReference type="GO" id="GO:0005634">
    <property type="term" value="C:nucleus"/>
    <property type="evidence" value="ECO:0007669"/>
    <property type="project" value="UniProtKB-UniRule"/>
</dbReference>
<protein>
    <recommendedName>
        <fullName evidence="5">HMG box domain-containing protein</fullName>
    </recommendedName>
</protein>
<keyword evidence="3" id="KW-0539">Nucleus</keyword>
<feature type="compositionally biased region" description="Pro residues" evidence="4">
    <location>
        <begin position="239"/>
        <end position="248"/>
    </location>
</feature>
<feature type="region of interest" description="Disordered" evidence="4">
    <location>
        <begin position="574"/>
        <end position="645"/>
    </location>
</feature>
<organism evidence="7">
    <name type="scientific">Schizophyllum commune (strain H4-8 / FGSC 9210)</name>
    <name type="common">Split gill fungus</name>
    <dbReference type="NCBI Taxonomy" id="578458"/>
    <lineage>
        <taxon>Eukaryota</taxon>
        <taxon>Fungi</taxon>
        <taxon>Dikarya</taxon>
        <taxon>Basidiomycota</taxon>
        <taxon>Agaricomycotina</taxon>
        <taxon>Agaricomycetes</taxon>
        <taxon>Agaricomycetidae</taxon>
        <taxon>Agaricales</taxon>
        <taxon>Schizophyllaceae</taxon>
        <taxon>Schizophyllum</taxon>
    </lineage>
</organism>
<feature type="compositionally biased region" description="Low complexity" evidence="4">
    <location>
        <begin position="313"/>
        <end position="333"/>
    </location>
</feature>
<feature type="domain" description="HMG box" evidence="5">
    <location>
        <begin position="19"/>
        <end position="93"/>
    </location>
</feature>
<evidence type="ECO:0000313" key="7">
    <source>
        <dbReference type="Proteomes" id="UP000007431"/>
    </source>
</evidence>
<proteinExistence type="predicted"/>
<feature type="compositionally biased region" description="Low complexity" evidence="4">
    <location>
        <begin position="197"/>
        <end position="208"/>
    </location>
</feature>
<feature type="region of interest" description="Disordered" evidence="4">
    <location>
        <begin position="1"/>
        <end position="54"/>
    </location>
</feature>
<dbReference type="HOGENOM" id="CLU_027670_0_0_1"/>
<dbReference type="Proteomes" id="UP000007431">
    <property type="component" value="Unassembled WGS sequence"/>
</dbReference>
<evidence type="ECO:0000259" key="5">
    <source>
        <dbReference type="PROSITE" id="PS50118"/>
    </source>
</evidence>
<evidence type="ECO:0000256" key="2">
    <source>
        <dbReference type="ARBA" id="ARBA00023163"/>
    </source>
</evidence>
<feature type="compositionally biased region" description="Polar residues" evidence="4">
    <location>
        <begin position="42"/>
        <end position="54"/>
    </location>
</feature>
<evidence type="ECO:0000313" key="6">
    <source>
        <dbReference type="EMBL" id="EFI94988.1"/>
    </source>
</evidence>
<feature type="compositionally biased region" description="Polar residues" evidence="4">
    <location>
        <begin position="402"/>
        <end position="414"/>
    </location>
</feature>
<dbReference type="GeneID" id="9594244"/>
<feature type="compositionally biased region" description="Basic and acidic residues" evidence="4">
    <location>
        <begin position="97"/>
        <end position="123"/>
    </location>
</feature>
<reference evidence="6 7" key="1">
    <citation type="journal article" date="2010" name="Nat. Biotechnol.">
        <title>Genome sequence of the model mushroom Schizophyllum commune.</title>
        <authorList>
            <person name="Ohm R.A."/>
            <person name="de Jong J.F."/>
            <person name="Lugones L.G."/>
            <person name="Aerts A."/>
            <person name="Kothe E."/>
            <person name="Stajich J.E."/>
            <person name="de Vries R.P."/>
            <person name="Record E."/>
            <person name="Levasseur A."/>
            <person name="Baker S.E."/>
            <person name="Bartholomew K.A."/>
            <person name="Coutinho P.M."/>
            <person name="Erdmann S."/>
            <person name="Fowler T.J."/>
            <person name="Gathman A.C."/>
            <person name="Lombard V."/>
            <person name="Henrissat B."/>
            <person name="Knabe N."/>
            <person name="Kuees U."/>
            <person name="Lilly W.W."/>
            <person name="Lindquist E."/>
            <person name="Lucas S."/>
            <person name="Magnuson J.K."/>
            <person name="Piumi F."/>
            <person name="Raudaskoski M."/>
            <person name="Salamov A."/>
            <person name="Schmutz J."/>
            <person name="Schwarze F.W.M.R."/>
            <person name="vanKuyk P.A."/>
            <person name="Horton J.S."/>
            <person name="Grigoriev I.V."/>
            <person name="Woesten H.A.B."/>
        </authorList>
    </citation>
    <scope>NUCLEOTIDE SEQUENCE [LARGE SCALE GENOMIC DNA]</scope>
    <source>
        <strain evidence="7">H4-8 / FGSC 9210</strain>
    </source>
</reference>
<feature type="non-terminal residue" evidence="6">
    <location>
        <position position="645"/>
    </location>
</feature>
<gene>
    <name evidence="6" type="ORF">SCHCODRAFT_111683</name>
</gene>
<keyword evidence="1 3" id="KW-0238">DNA-binding</keyword>
<dbReference type="EMBL" id="GL377309">
    <property type="protein sequence ID" value="EFI94988.1"/>
    <property type="molecule type" value="Genomic_DNA"/>
</dbReference>
<evidence type="ECO:0000256" key="1">
    <source>
        <dbReference type="ARBA" id="ARBA00023125"/>
    </source>
</evidence>
<dbReference type="InterPro" id="IPR009071">
    <property type="entry name" value="HMG_box_dom"/>
</dbReference>
<dbReference type="GO" id="GO:0000978">
    <property type="term" value="F:RNA polymerase II cis-regulatory region sequence-specific DNA binding"/>
    <property type="evidence" value="ECO:0007669"/>
    <property type="project" value="TreeGrafter"/>
</dbReference>